<evidence type="ECO:0000313" key="4">
    <source>
        <dbReference type="Proteomes" id="UP000248333"/>
    </source>
</evidence>
<dbReference type="OrthoDB" id="9801753at2"/>
<proteinExistence type="inferred from homology"/>
<comment type="function">
    <text evidence="1">Could be involved in insertion of integral membrane proteins into the membrane.</text>
</comment>
<dbReference type="PANTHER" id="PTHR33383:SF1">
    <property type="entry name" value="MEMBRANE PROTEIN INSERTION EFFICIENCY FACTOR-RELATED"/>
    <property type="match status" value="1"/>
</dbReference>
<organism evidence="3 4">
    <name type="scientific">Micromonospora arborensis</name>
    <dbReference type="NCBI Taxonomy" id="2116518"/>
    <lineage>
        <taxon>Bacteria</taxon>
        <taxon>Bacillati</taxon>
        <taxon>Actinomycetota</taxon>
        <taxon>Actinomycetes</taxon>
        <taxon>Micromonosporales</taxon>
        <taxon>Micromonosporaceae</taxon>
        <taxon>Micromonospora</taxon>
    </lineage>
</organism>
<dbReference type="HAMAP" id="MF_00386">
    <property type="entry name" value="UPF0161_YidD"/>
    <property type="match status" value="1"/>
</dbReference>
<dbReference type="GO" id="GO:0005886">
    <property type="term" value="C:plasma membrane"/>
    <property type="evidence" value="ECO:0007669"/>
    <property type="project" value="UniProtKB-SubCell"/>
</dbReference>
<dbReference type="Pfam" id="PF01809">
    <property type="entry name" value="YidD"/>
    <property type="match status" value="1"/>
</dbReference>
<comment type="caution">
    <text evidence="3">The sequence shown here is derived from an EMBL/GenBank/DDBJ whole genome shotgun (WGS) entry which is preliminary data.</text>
</comment>
<comment type="similarity">
    <text evidence="1">Belongs to the UPF0161 family.</text>
</comment>
<dbReference type="AlphaFoldDB" id="A0A318NL95"/>
<dbReference type="Proteomes" id="UP000248333">
    <property type="component" value="Unassembled WGS sequence"/>
</dbReference>
<evidence type="ECO:0000256" key="2">
    <source>
        <dbReference type="SAM" id="MobiDB-lite"/>
    </source>
</evidence>
<dbReference type="EMBL" id="PYBV01000021">
    <property type="protein sequence ID" value="PYC68892.1"/>
    <property type="molecule type" value="Genomic_DNA"/>
</dbReference>
<protein>
    <recommendedName>
        <fullName evidence="1">Putative membrane protein insertion efficiency factor</fullName>
    </recommendedName>
</protein>
<keyword evidence="4" id="KW-1185">Reference proteome</keyword>
<dbReference type="PANTHER" id="PTHR33383">
    <property type="entry name" value="MEMBRANE PROTEIN INSERTION EFFICIENCY FACTOR-RELATED"/>
    <property type="match status" value="1"/>
</dbReference>
<dbReference type="SMART" id="SM01234">
    <property type="entry name" value="Haemolytic"/>
    <property type="match status" value="1"/>
</dbReference>
<reference evidence="3 4" key="1">
    <citation type="submission" date="2018-03" db="EMBL/GenBank/DDBJ databases">
        <title>Bioinformatic expansion and discovery of thiopeptide antibiotics.</title>
        <authorList>
            <person name="Schwalen C.J."/>
            <person name="Hudson G.A."/>
            <person name="Mitchell D.A."/>
        </authorList>
    </citation>
    <scope>NUCLEOTIDE SEQUENCE [LARGE SCALE GENOMIC DNA]</scope>
    <source>
        <strain evidence="3 4">NRRL 8041</strain>
    </source>
</reference>
<feature type="region of interest" description="Disordered" evidence="2">
    <location>
        <begin position="75"/>
        <end position="98"/>
    </location>
</feature>
<dbReference type="NCBIfam" id="TIGR00278">
    <property type="entry name" value="membrane protein insertion efficiency factor YidD"/>
    <property type="match status" value="1"/>
</dbReference>
<feature type="compositionally biased region" description="Basic and acidic residues" evidence="2">
    <location>
        <begin position="77"/>
        <end position="92"/>
    </location>
</feature>
<gene>
    <name evidence="3" type="ORF">C7C45_18175</name>
</gene>
<name>A0A318NL95_9ACTN</name>
<keyword evidence="1" id="KW-0472">Membrane</keyword>
<accession>A0A318NL95</accession>
<dbReference type="InterPro" id="IPR002696">
    <property type="entry name" value="Membr_insert_effic_factor_YidD"/>
</dbReference>
<evidence type="ECO:0000313" key="3">
    <source>
        <dbReference type="EMBL" id="PYC68892.1"/>
    </source>
</evidence>
<keyword evidence="1" id="KW-1003">Cell membrane</keyword>
<sequence length="98" mass="10566">MTGTEQTTPRPSTTGAKVLIAPIIAYRRWISPALPARCRFYPSCSAYAQEALARHGALRGAALAVRRLLRCHPFHPGGHDPVPEPGGRRRADVTGAPN</sequence>
<evidence type="ECO:0000256" key="1">
    <source>
        <dbReference type="HAMAP-Rule" id="MF_00386"/>
    </source>
</evidence>
<dbReference type="RefSeq" id="WP_110564839.1">
    <property type="nucleotide sequence ID" value="NZ_PYBV01000021.1"/>
</dbReference>
<comment type="subcellular location">
    <subcellularLocation>
        <location evidence="1">Cell membrane</location>
        <topology evidence="1">Peripheral membrane protein</topology>
        <orientation evidence="1">Cytoplasmic side</orientation>
    </subcellularLocation>
</comment>